<evidence type="ECO:0000313" key="1">
    <source>
        <dbReference type="EMBL" id="CAE6788840.1"/>
    </source>
</evidence>
<sequence>MEARAVAATLDGTTWLVAQTIGKLQNPDATNPHVVTSWRKEEGKIFPIKRAGQTWYSRYIFGDLGRPIPAIAEILQVSQDDRPFRIASWFASTNSELHGKRLLEVLERIPLRCWRPSWSTAGVVRPPPTSLFERGRLAAATAELHQ</sequence>
<proteinExistence type="predicted"/>
<organism evidence="1 2">
    <name type="scientific">Paraburkholderia nemoris</name>
    <dbReference type="NCBI Taxonomy" id="2793076"/>
    <lineage>
        <taxon>Bacteria</taxon>
        <taxon>Pseudomonadati</taxon>
        <taxon>Pseudomonadota</taxon>
        <taxon>Betaproteobacteria</taxon>
        <taxon>Burkholderiales</taxon>
        <taxon>Burkholderiaceae</taxon>
        <taxon>Paraburkholderia</taxon>
    </lineage>
</organism>
<keyword evidence="2" id="KW-1185">Reference proteome</keyword>
<name>A0ABN7M7R8_9BURK</name>
<comment type="caution">
    <text evidence="1">The sequence shown here is derived from an EMBL/GenBank/DDBJ whole genome shotgun (WGS) entry which is preliminary data.</text>
</comment>
<protein>
    <submittedName>
        <fullName evidence="1">Uncharacterized protein</fullName>
    </submittedName>
</protein>
<evidence type="ECO:0000313" key="2">
    <source>
        <dbReference type="Proteomes" id="UP000673821"/>
    </source>
</evidence>
<reference evidence="1 2" key="1">
    <citation type="submission" date="2021-02" db="EMBL/GenBank/DDBJ databases">
        <authorList>
            <person name="Vanwijnsberghe S."/>
        </authorList>
    </citation>
    <scope>NUCLEOTIDE SEQUENCE [LARGE SCALE GENOMIC DNA]</scope>
    <source>
        <strain evidence="1 2">R-69776</strain>
    </source>
</reference>
<accession>A0ABN7M7R8</accession>
<dbReference type="Proteomes" id="UP000673821">
    <property type="component" value="Unassembled WGS sequence"/>
</dbReference>
<dbReference type="EMBL" id="CAJNBH010000014">
    <property type="protein sequence ID" value="CAE6788840.1"/>
    <property type="molecule type" value="Genomic_DNA"/>
</dbReference>
<gene>
    <name evidence="1" type="ORF">R69776_04658</name>
</gene>